<keyword evidence="2" id="KW-1185">Reference proteome</keyword>
<dbReference type="OrthoDB" id="5242955at2759"/>
<evidence type="ECO:0000313" key="2">
    <source>
        <dbReference type="Proteomes" id="UP000250140"/>
    </source>
</evidence>
<name>A0A8E2EYC0_9PEZI</name>
<dbReference type="Proteomes" id="UP000250140">
    <property type="component" value="Unassembled WGS sequence"/>
</dbReference>
<evidence type="ECO:0000313" key="1">
    <source>
        <dbReference type="EMBL" id="OCL07126.1"/>
    </source>
</evidence>
<proteinExistence type="predicted"/>
<accession>A0A8E2EYC0</accession>
<dbReference type="AlphaFoldDB" id="A0A8E2EYC0"/>
<gene>
    <name evidence="1" type="ORF">AOQ84DRAFT_320397</name>
</gene>
<reference evidence="1 2" key="1">
    <citation type="journal article" date="2016" name="Nat. Commun.">
        <title>Ectomycorrhizal ecology is imprinted in the genome of the dominant symbiotic fungus Cenococcum geophilum.</title>
        <authorList>
            <consortium name="DOE Joint Genome Institute"/>
            <person name="Peter M."/>
            <person name="Kohler A."/>
            <person name="Ohm R.A."/>
            <person name="Kuo A."/>
            <person name="Krutzmann J."/>
            <person name="Morin E."/>
            <person name="Arend M."/>
            <person name="Barry K.W."/>
            <person name="Binder M."/>
            <person name="Choi C."/>
            <person name="Clum A."/>
            <person name="Copeland A."/>
            <person name="Grisel N."/>
            <person name="Haridas S."/>
            <person name="Kipfer T."/>
            <person name="LaButti K."/>
            <person name="Lindquist E."/>
            <person name="Lipzen A."/>
            <person name="Maire R."/>
            <person name="Meier B."/>
            <person name="Mihaltcheva S."/>
            <person name="Molinier V."/>
            <person name="Murat C."/>
            <person name="Poggeler S."/>
            <person name="Quandt C.A."/>
            <person name="Sperisen C."/>
            <person name="Tritt A."/>
            <person name="Tisserant E."/>
            <person name="Crous P.W."/>
            <person name="Henrissat B."/>
            <person name="Nehls U."/>
            <person name="Egli S."/>
            <person name="Spatafora J.W."/>
            <person name="Grigoriev I.V."/>
            <person name="Martin F.M."/>
        </authorList>
    </citation>
    <scope>NUCLEOTIDE SEQUENCE [LARGE SCALE GENOMIC DNA]</scope>
    <source>
        <strain evidence="1 2">CBS 207.34</strain>
    </source>
</reference>
<dbReference type="EMBL" id="KV749926">
    <property type="protein sequence ID" value="OCL07126.1"/>
    <property type="molecule type" value="Genomic_DNA"/>
</dbReference>
<organism evidence="1 2">
    <name type="scientific">Glonium stellatum</name>
    <dbReference type="NCBI Taxonomy" id="574774"/>
    <lineage>
        <taxon>Eukaryota</taxon>
        <taxon>Fungi</taxon>
        <taxon>Dikarya</taxon>
        <taxon>Ascomycota</taxon>
        <taxon>Pezizomycotina</taxon>
        <taxon>Dothideomycetes</taxon>
        <taxon>Pleosporomycetidae</taxon>
        <taxon>Gloniales</taxon>
        <taxon>Gloniaceae</taxon>
        <taxon>Glonium</taxon>
    </lineage>
</organism>
<protein>
    <submittedName>
        <fullName evidence="1">Uncharacterized protein</fullName>
    </submittedName>
</protein>
<sequence length="136" mass="14714">MAIRRRSEIIRSNPIDDGLKSFCVALNSSKLGISATPNIINQSDSEELKNIVVDLTVALQKLPAARLLPSVTGRGTLRSDLLRLGSSVDSDDFSIERIIPLLKAVLSAESDEVIWDNVYTAVAESTPPPRPVSSTQ</sequence>